<proteinExistence type="predicted"/>
<evidence type="ECO:0000313" key="2">
    <source>
        <dbReference type="Proteomes" id="UP000198761"/>
    </source>
</evidence>
<evidence type="ECO:0000313" key="1">
    <source>
        <dbReference type="EMBL" id="SEO23404.1"/>
    </source>
</evidence>
<dbReference type="STRING" id="933059.SAMN04488103_1164"/>
<organism evidence="1 2">
    <name type="scientific">Gemmobacter aquatilis</name>
    <dbReference type="NCBI Taxonomy" id="933059"/>
    <lineage>
        <taxon>Bacteria</taxon>
        <taxon>Pseudomonadati</taxon>
        <taxon>Pseudomonadota</taxon>
        <taxon>Alphaproteobacteria</taxon>
        <taxon>Rhodobacterales</taxon>
        <taxon>Paracoccaceae</taxon>
        <taxon>Gemmobacter</taxon>
    </lineage>
</organism>
<protein>
    <submittedName>
        <fullName evidence="1">Uncharacterized protein</fullName>
    </submittedName>
</protein>
<gene>
    <name evidence="1" type="ORF">SAMN04488103_1164</name>
</gene>
<dbReference type="RefSeq" id="WP_091303544.1">
    <property type="nucleotide sequence ID" value="NZ_FOCE01000016.1"/>
</dbReference>
<accession>A0A1H8N1G4</accession>
<sequence>MTDLQEISGFYLGRGVECPQLRLHDGEQISLEGGDFSTVVPGDLVTLTGNFIMVSTCMQGRAFLVAGISETAPPGN</sequence>
<dbReference type="Proteomes" id="UP000198761">
    <property type="component" value="Unassembled WGS sequence"/>
</dbReference>
<dbReference type="AlphaFoldDB" id="A0A1H8N1G4"/>
<keyword evidence="2" id="KW-1185">Reference proteome</keyword>
<dbReference type="OrthoDB" id="7404821at2"/>
<name>A0A1H8N1G4_9RHOB</name>
<reference evidence="1 2" key="1">
    <citation type="submission" date="2016-10" db="EMBL/GenBank/DDBJ databases">
        <authorList>
            <person name="de Groot N.N."/>
        </authorList>
    </citation>
    <scope>NUCLEOTIDE SEQUENCE [LARGE SCALE GENOMIC DNA]</scope>
    <source>
        <strain evidence="1 2">DSM 3857</strain>
    </source>
</reference>
<dbReference type="EMBL" id="FOCE01000016">
    <property type="protein sequence ID" value="SEO23404.1"/>
    <property type="molecule type" value="Genomic_DNA"/>
</dbReference>